<keyword evidence="2" id="KW-1185">Reference proteome</keyword>
<sequence>MLEKAPLKPNKLIALSSYILRILGFWSPVNKGDILKTSFVYNNIFLSRYFL</sequence>
<evidence type="ECO:0000313" key="1">
    <source>
        <dbReference type="EMBL" id="BET38714.1"/>
    </source>
</evidence>
<proteinExistence type="predicted"/>
<evidence type="ECO:0000313" key="2">
    <source>
        <dbReference type="Proteomes" id="UP001473424"/>
    </source>
</evidence>
<dbReference type="EMBL" id="AP028955">
    <property type="protein sequence ID" value="BET38714.1"/>
    <property type="molecule type" value="Genomic_DNA"/>
</dbReference>
<reference evidence="2" key="1">
    <citation type="journal article" date="2024" name="FEMS Microbiol. Lett.">
        <title>Genomic insights into Spiroplasma endosymbionts that induce male-killing and protective phenotypes in the pea aphid.</title>
        <authorList>
            <person name="Arai H."/>
            <person name="Legeai F."/>
            <person name="Kageyama D."/>
            <person name="Sugio A."/>
            <person name="Simon J.C."/>
        </authorList>
    </citation>
    <scope>NUCLEOTIDE SEQUENCE [LARGE SCALE GENOMIC DNA]</scope>
    <source>
        <strain evidence="2">sAp269</strain>
    </source>
</reference>
<dbReference type="Proteomes" id="UP001473424">
    <property type="component" value="Chromosome"/>
</dbReference>
<protein>
    <submittedName>
        <fullName evidence="1">Uncharacterized protein</fullName>
    </submittedName>
</protein>
<accession>A0ABM8JP65</accession>
<name>A0ABM8JP65_9MOLU</name>
<gene>
    <name evidence="1" type="ORF">SAP269_13030</name>
</gene>
<organism evidence="1 2">
    <name type="scientific">Spiroplasma ixodetis</name>
    <dbReference type="NCBI Taxonomy" id="2141"/>
    <lineage>
        <taxon>Bacteria</taxon>
        <taxon>Bacillati</taxon>
        <taxon>Mycoplasmatota</taxon>
        <taxon>Mollicutes</taxon>
        <taxon>Entomoplasmatales</taxon>
        <taxon>Spiroplasmataceae</taxon>
        <taxon>Spiroplasma</taxon>
    </lineage>
</organism>